<dbReference type="OrthoDB" id="771470at2"/>
<feature type="signal peptide" evidence="2">
    <location>
        <begin position="1"/>
        <end position="20"/>
    </location>
</feature>
<evidence type="ECO:0000313" key="3">
    <source>
        <dbReference type="EMBL" id="KIA92160.1"/>
    </source>
</evidence>
<keyword evidence="1" id="KW-1133">Transmembrane helix</keyword>
<dbReference type="EMBL" id="JSYN01000022">
    <property type="protein sequence ID" value="KIA92160.1"/>
    <property type="molecule type" value="Genomic_DNA"/>
</dbReference>
<sequence length="117" mass="13789">MRLFYIIFFFAISIPFVVFASQKKQDDALSKSQKTTFVTCKKSKQLKSDFQPDTDSLQKDLVNNPVLKISSSPFLLLGFLVFLFFKHNIADTKAAIKRLNYNYWCLFKMLYPKHVFW</sequence>
<keyword evidence="4" id="KW-1185">Reference proteome</keyword>
<gene>
    <name evidence="3" type="ORF">OC25_17895</name>
</gene>
<organism evidence="3 4">
    <name type="scientific">Pedobacter kyungheensis</name>
    <dbReference type="NCBI Taxonomy" id="1069985"/>
    <lineage>
        <taxon>Bacteria</taxon>
        <taxon>Pseudomonadati</taxon>
        <taxon>Bacteroidota</taxon>
        <taxon>Sphingobacteriia</taxon>
        <taxon>Sphingobacteriales</taxon>
        <taxon>Sphingobacteriaceae</taxon>
        <taxon>Pedobacter</taxon>
    </lineage>
</organism>
<evidence type="ECO:0000313" key="4">
    <source>
        <dbReference type="Proteomes" id="UP000031246"/>
    </source>
</evidence>
<comment type="caution">
    <text evidence="3">The sequence shown here is derived from an EMBL/GenBank/DDBJ whole genome shotgun (WGS) entry which is preliminary data.</text>
</comment>
<dbReference type="Proteomes" id="UP000031246">
    <property type="component" value="Unassembled WGS sequence"/>
</dbReference>
<name>A0A0C1DE03_9SPHI</name>
<keyword evidence="2" id="KW-0732">Signal</keyword>
<feature type="chain" id="PRO_5002148505" evidence="2">
    <location>
        <begin position="21"/>
        <end position="117"/>
    </location>
</feature>
<reference evidence="3 4" key="1">
    <citation type="submission" date="2014-10" db="EMBL/GenBank/DDBJ databases">
        <title>Pedobacter Kyungheensis.</title>
        <authorList>
            <person name="Anderson B.M."/>
            <person name="Newman J.D."/>
        </authorList>
    </citation>
    <scope>NUCLEOTIDE SEQUENCE [LARGE SCALE GENOMIC DNA]</scope>
    <source>
        <strain evidence="3 4">KACC 16221</strain>
    </source>
</reference>
<proteinExistence type="predicted"/>
<evidence type="ECO:0000256" key="2">
    <source>
        <dbReference type="SAM" id="SignalP"/>
    </source>
</evidence>
<dbReference type="AlphaFoldDB" id="A0A0C1DE03"/>
<keyword evidence="1" id="KW-0812">Transmembrane</keyword>
<feature type="transmembrane region" description="Helical" evidence="1">
    <location>
        <begin position="66"/>
        <end position="85"/>
    </location>
</feature>
<accession>A0A0C1DE03</accession>
<evidence type="ECO:0000256" key="1">
    <source>
        <dbReference type="SAM" id="Phobius"/>
    </source>
</evidence>
<dbReference type="RefSeq" id="WP_039478887.1">
    <property type="nucleotide sequence ID" value="NZ_JSYN01000022.1"/>
</dbReference>
<keyword evidence="1" id="KW-0472">Membrane</keyword>
<protein>
    <submittedName>
        <fullName evidence="3">Uncharacterized protein</fullName>
    </submittedName>
</protein>